<proteinExistence type="predicted"/>
<evidence type="ECO:0000256" key="1">
    <source>
        <dbReference type="ARBA" id="ARBA00023235"/>
    </source>
</evidence>
<dbReference type="STRING" id="56779.SAMN05421834_11195"/>
<gene>
    <name evidence="4" type="ORF">SAMN05421834_11195</name>
</gene>
<dbReference type="Proteomes" id="UP000185669">
    <property type="component" value="Unassembled WGS sequence"/>
</dbReference>
<dbReference type="AlphaFoldDB" id="A0A1N6XHP4"/>
<evidence type="ECO:0000313" key="5">
    <source>
        <dbReference type="Proteomes" id="UP000185669"/>
    </source>
</evidence>
<sequence length="438" mass="49079">MKKEINLGVVCLGRKTFDYQAAERIYENIKNDLKKIEKVNYTIIEDLVIEVEEAQTAAKRISSQNVDGLIVISGTFHLGHLVLELDKVVDKPILLWGLNELPYNGGKIRLNSVCGVNLNSSNLYKSGNREYYANIGDQVDENWIDAIRIKSALENAKIGIIGYRAKGFFNLSFDELRAFEETGALIDHYELKELWEFDVSDKDIAARREQLKEVFDVSDISTEQLDKVASLSAKIQNFVDSKGLSALAIRCWPEFADNFGISPCAAMSLLQSEDYILGCEGDVEGTMSMLAHQAVGAETPFLADLSQVDLEENYALLWHCGVAPCNLWDGSCNISLDSYFAGGRGVTADFVMKSDQFSVLRFDSAQGEYRVFLQKGEGIPMEKDLKGTYFKGRFEKNINEVLDTVVNNGVAHHISVVYGDYTEAFKIFADIKKWKVIE</sequence>
<keyword evidence="3" id="KW-0175">Coiled coil</keyword>
<organism evidence="4 5">
    <name type="scientific">Halanaerobium kushneri</name>
    <dbReference type="NCBI Taxonomy" id="56779"/>
    <lineage>
        <taxon>Bacteria</taxon>
        <taxon>Bacillati</taxon>
        <taxon>Bacillota</taxon>
        <taxon>Clostridia</taxon>
        <taxon>Halanaerobiales</taxon>
        <taxon>Halanaerobiaceae</taxon>
        <taxon>Halanaerobium</taxon>
    </lineage>
</organism>
<dbReference type="EMBL" id="FTNC01000011">
    <property type="protein sequence ID" value="SIR01882.1"/>
    <property type="molecule type" value="Genomic_DNA"/>
</dbReference>
<protein>
    <submittedName>
        <fullName evidence="4">L-fucose isomerase</fullName>
    </submittedName>
</protein>
<name>A0A1N6XHP4_9FIRM</name>
<dbReference type="GO" id="GO:0005996">
    <property type="term" value="P:monosaccharide metabolic process"/>
    <property type="evidence" value="ECO:0007669"/>
    <property type="project" value="InterPro"/>
</dbReference>
<evidence type="ECO:0000256" key="3">
    <source>
        <dbReference type="SAM" id="Coils"/>
    </source>
</evidence>
<accession>A0A1N6XHP4</accession>
<dbReference type="OrthoDB" id="5838738at2"/>
<dbReference type="RefSeq" id="WP_076545155.1">
    <property type="nucleotide sequence ID" value="NZ_FTNC01000011.1"/>
</dbReference>
<dbReference type="Gene3D" id="3.40.50.1070">
    <property type="match status" value="1"/>
</dbReference>
<keyword evidence="1 4" id="KW-0413">Isomerase</keyword>
<dbReference type="GO" id="GO:0005737">
    <property type="term" value="C:cytoplasm"/>
    <property type="evidence" value="ECO:0007669"/>
    <property type="project" value="InterPro"/>
</dbReference>
<evidence type="ECO:0000313" key="4">
    <source>
        <dbReference type="EMBL" id="SIR01882.1"/>
    </source>
</evidence>
<dbReference type="PANTHER" id="PTHR36120">
    <property type="entry name" value="FUCOSE ISOMERASE"/>
    <property type="match status" value="1"/>
</dbReference>
<keyword evidence="5" id="KW-1185">Reference proteome</keyword>
<dbReference type="SUPFAM" id="SSF53743">
    <property type="entry name" value="FucI/AraA N-terminal and middle domains"/>
    <property type="match status" value="1"/>
</dbReference>
<dbReference type="GO" id="GO:0016861">
    <property type="term" value="F:intramolecular oxidoreductase activity, interconverting aldoses and ketoses"/>
    <property type="evidence" value="ECO:0007669"/>
    <property type="project" value="InterPro"/>
</dbReference>
<reference evidence="5" key="1">
    <citation type="submission" date="2017-01" db="EMBL/GenBank/DDBJ databases">
        <authorList>
            <person name="Varghese N."/>
            <person name="Submissions S."/>
        </authorList>
    </citation>
    <scope>NUCLEOTIDE SEQUENCE [LARGE SCALE GENOMIC DNA]</scope>
    <source>
        <strain evidence="5">ATCC 700103</strain>
    </source>
</reference>
<keyword evidence="2" id="KW-0119">Carbohydrate metabolism</keyword>
<dbReference type="InterPro" id="IPR009015">
    <property type="entry name" value="Fucose_isomerase_N/cen_sf"/>
</dbReference>
<dbReference type="InterPro" id="IPR038391">
    <property type="entry name" value="Fucose_iso_dom1_sf"/>
</dbReference>
<evidence type="ECO:0000256" key="2">
    <source>
        <dbReference type="ARBA" id="ARBA00023277"/>
    </source>
</evidence>
<dbReference type="PANTHER" id="PTHR36120:SF1">
    <property type="entry name" value="L-FUCOSE ISOMERASE C-TERMINAL DOMAIN-CONTAINING PROTEIN"/>
    <property type="match status" value="1"/>
</dbReference>
<feature type="coiled-coil region" evidence="3">
    <location>
        <begin position="19"/>
        <end position="64"/>
    </location>
</feature>